<reference evidence="1 2" key="1">
    <citation type="submission" date="2016-01" db="EMBL/GenBank/DDBJ databases">
        <authorList>
            <person name="Regsiter A."/>
            <person name="william w."/>
        </authorList>
    </citation>
    <scope>NUCLEOTIDE SEQUENCE [LARGE SCALE GENOMIC DNA]</scope>
    <source>
        <strain evidence="1 2">CFBP 5494</strain>
    </source>
</reference>
<evidence type="ECO:0000313" key="1">
    <source>
        <dbReference type="EMBL" id="CUW85584.1"/>
    </source>
</evidence>
<keyword evidence="2" id="KW-1185">Reference proteome</keyword>
<proteinExistence type="predicted"/>
<name>A0A9W5AY10_9HYPH</name>
<protein>
    <submittedName>
        <fullName evidence="1">Uncharacterized protein</fullName>
    </submittedName>
</protein>
<dbReference type="Proteomes" id="UP000191933">
    <property type="component" value="Unassembled WGS sequence"/>
</dbReference>
<organism evidence="1 2">
    <name type="scientific">Agrobacterium genomosp. 2 str. CFBP 5494</name>
    <dbReference type="NCBI Taxonomy" id="1183436"/>
    <lineage>
        <taxon>Bacteria</taxon>
        <taxon>Pseudomonadati</taxon>
        <taxon>Pseudomonadota</taxon>
        <taxon>Alphaproteobacteria</taxon>
        <taxon>Hyphomicrobiales</taxon>
        <taxon>Rhizobiaceae</taxon>
        <taxon>Rhizobium/Agrobacterium group</taxon>
        <taxon>Agrobacterium</taxon>
        <taxon>Agrobacterium tumefaciens complex</taxon>
    </lineage>
</organism>
<accession>A0A9W5AY10</accession>
<sequence>MAYEIYENGKATGLIYSDREVARAIARDMEREGSKRIEVRPA</sequence>
<comment type="caution">
    <text evidence="1">The sequence shown here is derived from an EMBL/GenBank/DDBJ whole genome shotgun (WGS) entry which is preliminary data.</text>
</comment>
<dbReference type="EMBL" id="FBVY01000002">
    <property type="protein sequence ID" value="CUW85584.1"/>
    <property type="molecule type" value="Genomic_DNA"/>
</dbReference>
<dbReference type="RefSeq" id="WP_272939353.1">
    <property type="nucleotide sequence ID" value="NZ_LT009718.1"/>
</dbReference>
<evidence type="ECO:0000313" key="2">
    <source>
        <dbReference type="Proteomes" id="UP000191933"/>
    </source>
</evidence>
<gene>
    <name evidence="1" type="ORF">AGR2A_Cc100195</name>
</gene>
<dbReference type="AlphaFoldDB" id="A0A9W5AY10"/>